<dbReference type="GO" id="GO:0004620">
    <property type="term" value="F:phospholipase activity"/>
    <property type="evidence" value="ECO:0007669"/>
    <property type="project" value="TreeGrafter"/>
</dbReference>
<dbReference type="GO" id="GO:0030149">
    <property type="term" value="P:sphingolipid catabolic process"/>
    <property type="evidence" value="ECO:0007669"/>
    <property type="project" value="TreeGrafter"/>
</dbReference>
<sequence length="391" mass="41617">HAAARGGHVGLMEWLLQRRPVGGPHFAAGSLLEAAVHGCPLACVLRLYRDCLGGQQRRLAQLGPDVKGCIMAAAAGSRTPDWQAKVEWLEARGFPKPVDACIGAAKQPDALDRLTWLRRRGYPLCRDVVLQAAERGNCDVLSNLMALCQMTRGEPAAKAAAGGQLAALQLLHDHGRPMDVETVKAAASAGHLHVVVWLVETLGEALQLNPVVFNAAACSGNLALLRWLHEHGCPWGPGAICAAVSSGCEELLEWLLKLGQQEGVPFPLPHLGRLYMAPALSHDLATLRWLQQAGCGWDSARYTFTDYLDWCLEVPTASAVPVLSWLLEAGCPVDWREAKAKAAQMEKAAQQCTRGAAGMGGRKVRKWLNERAAAAAVAAAVTAAAGEGAGL</sequence>
<evidence type="ECO:0000313" key="2">
    <source>
        <dbReference type="Proteomes" id="UP001054857"/>
    </source>
</evidence>
<dbReference type="GO" id="GO:0046513">
    <property type="term" value="P:ceramide biosynthetic process"/>
    <property type="evidence" value="ECO:0007669"/>
    <property type="project" value="TreeGrafter"/>
</dbReference>
<dbReference type="GO" id="GO:0016020">
    <property type="term" value="C:membrane"/>
    <property type="evidence" value="ECO:0007669"/>
    <property type="project" value="TreeGrafter"/>
</dbReference>
<evidence type="ECO:0000313" key="1">
    <source>
        <dbReference type="EMBL" id="GFR45492.1"/>
    </source>
</evidence>
<name>A0AAD3DRW8_9CHLO</name>
<dbReference type="InterPro" id="IPR036770">
    <property type="entry name" value="Ankyrin_rpt-contain_sf"/>
</dbReference>
<feature type="non-terminal residue" evidence="1">
    <location>
        <position position="391"/>
    </location>
</feature>
<dbReference type="AlphaFoldDB" id="A0AAD3DRW8"/>
<dbReference type="GO" id="GO:0071944">
    <property type="term" value="C:cell periphery"/>
    <property type="evidence" value="ECO:0007669"/>
    <property type="project" value="TreeGrafter"/>
</dbReference>
<comment type="caution">
    <text evidence="1">The sequence shown here is derived from an EMBL/GenBank/DDBJ whole genome shotgun (WGS) entry which is preliminary data.</text>
</comment>
<dbReference type="SUPFAM" id="SSF48403">
    <property type="entry name" value="Ankyrin repeat"/>
    <property type="match status" value="1"/>
</dbReference>
<keyword evidence="2" id="KW-1185">Reference proteome</keyword>
<dbReference type="GO" id="GO:0005783">
    <property type="term" value="C:endoplasmic reticulum"/>
    <property type="evidence" value="ECO:0007669"/>
    <property type="project" value="TreeGrafter"/>
</dbReference>
<accession>A0AAD3DRW8</accession>
<dbReference type="PANTHER" id="PTHR12393">
    <property type="entry name" value="SPHINGOMYELIN PHOSPHODIESTERASE RELATED"/>
    <property type="match status" value="1"/>
</dbReference>
<dbReference type="PANTHER" id="PTHR12393:SF6">
    <property type="entry name" value="SPHINGOMYELIN PHOSPHODIESTERASE 2"/>
    <property type="match status" value="1"/>
</dbReference>
<proteinExistence type="predicted"/>
<dbReference type="Gene3D" id="1.25.40.20">
    <property type="entry name" value="Ankyrin repeat-containing domain"/>
    <property type="match status" value="1"/>
</dbReference>
<evidence type="ECO:0008006" key="3">
    <source>
        <dbReference type="Google" id="ProtNLM"/>
    </source>
</evidence>
<gene>
    <name evidence="1" type="ORF">Agub_g6820</name>
</gene>
<organism evidence="1 2">
    <name type="scientific">Astrephomene gubernaculifera</name>
    <dbReference type="NCBI Taxonomy" id="47775"/>
    <lineage>
        <taxon>Eukaryota</taxon>
        <taxon>Viridiplantae</taxon>
        <taxon>Chlorophyta</taxon>
        <taxon>core chlorophytes</taxon>
        <taxon>Chlorophyceae</taxon>
        <taxon>CS clade</taxon>
        <taxon>Chlamydomonadales</taxon>
        <taxon>Astrephomenaceae</taxon>
        <taxon>Astrephomene</taxon>
    </lineage>
</organism>
<dbReference type="EMBL" id="BMAR01000010">
    <property type="protein sequence ID" value="GFR45492.1"/>
    <property type="molecule type" value="Genomic_DNA"/>
</dbReference>
<protein>
    <recommendedName>
        <fullName evidence="3">Ankyrin repeat domain-containing protein</fullName>
    </recommendedName>
</protein>
<reference evidence="1 2" key="1">
    <citation type="journal article" date="2021" name="Sci. Rep.">
        <title>Genome sequencing of the multicellular alga Astrephomene provides insights into convergent evolution of germ-soma differentiation.</title>
        <authorList>
            <person name="Yamashita S."/>
            <person name="Yamamoto K."/>
            <person name="Matsuzaki R."/>
            <person name="Suzuki S."/>
            <person name="Yamaguchi H."/>
            <person name="Hirooka S."/>
            <person name="Minakuchi Y."/>
            <person name="Miyagishima S."/>
            <person name="Kawachi M."/>
            <person name="Toyoda A."/>
            <person name="Nozaki H."/>
        </authorList>
    </citation>
    <scope>NUCLEOTIDE SEQUENCE [LARGE SCALE GENOMIC DNA]</scope>
    <source>
        <strain evidence="1 2">NIES-4017</strain>
    </source>
</reference>
<dbReference type="Proteomes" id="UP001054857">
    <property type="component" value="Unassembled WGS sequence"/>
</dbReference>